<evidence type="ECO:0000256" key="1">
    <source>
        <dbReference type="ARBA" id="ARBA00001946"/>
    </source>
</evidence>
<protein>
    <recommendedName>
        <fullName evidence="8">Exonuclease domain-containing protein</fullName>
    </recommendedName>
</protein>
<proteinExistence type="inferred from homology"/>
<evidence type="ECO:0000256" key="5">
    <source>
        <dbReference type="ARBA" id="ARBA00022839"/>
    </source>
</evidence>
<comment type="cofactor">
    <cofactor evidence="1">
        <name>Mg(2+)</name>
        <dbReference type="ChEBI" id="CHEBI:18420"/>
    </cofactor>
</comment>
<keyword evidence="3" id="KW-0479">Metal-binding</keyword>
<organism evidence="9 10">
    <name type="scientific">Porites lobata</name>
    <dbReference type="NCBI Taxonomy" id="104759"/>
    <lineage>
        <taxon>Eukaryota</taxon>
        <taxon>Metazoa</taxon>
        <taxon>Cnidaria</taxon>
        <taxon>Anthozoa</taxon>
        <taxon>Hexacorallia</taxon>
        <taxon>Scleractinia</taxon>
        <taxon>Fungiina</taxon>
        <taxon>Poritidae</taxon>
        <taxon>Porites</taxon>
    </lineage>
</organism>
<reference evidence="9 10" key="1">
    <citation type="submission" date="2022-05" db="EMBL/GenBank/DDBJ databases">
        <authorList>
            <consortium name="Genoscope - CEA"/>
            <person name="William W."/>
        </authorList>
    </citation>
    <scope>NUCLEOTIDE SEQUENCE [LARGE SCALE GENOMIC DNA]</scope>
</reference>
<gene>
    <name evidence="9" type="ORF">PLOB_00049122</name>
</gene>
<comment type="similarity">
    <text evidence="7">Belongs to the exonuclease superfamily. TREX family.</text>
</comment>
<keyword evidence="6" id="KW-0460">Magnesium</keyword>
<dbReference type="PANTHER" id="PTHR13058:SF22">
    <property type="entry name" value="EXODEOXYRIBONUCLEASE III"/>
    <property type="match status" value="1"/>
</dbReference>
<dbReference type="EMBL" id="CALNXK010000094">
    <property type="protein sequence ID" value="CAH3152526.1"/>
    <property type="molecule type" value="Genomic_DNA"/>
</dbReference>
<dbReference type="InterPro" id="IPR040393">
    <property type="entry name" value="TREX1/2"/>
</dbReference>
<evidence type="ECO:0000256" key="4">
    <source>
        <dbReference type="ARBA" id="ARBA00022801"/>
    </source>
</evidence>
<comment type="caution">
    <text evidence="9">The sequence shown here is derived from an EMBL/GenBank/DDBJ whole genome shotgun (WGS) entry which is preliminary data.</text>
</comment>
<evidence type="ECO:0000313" key="9">
    <source>
        <dbReference type="EMBL" id="CAH3152526.1"/>
    </source>
</evidence>
<sequence>MLTEALEKCQYCDKGPLGLANSCQDVRPEGPIPILKVKCSNCCSINSIRPAESHRTGKRGSATLDINSRAGLGALHTGIGHSQYSEREAGSAIESVAKRSCAAFTEMERDLSENDGQGEGPVAVGVSYDMGWRKRGKSYDSSSGVGTAVGLKTGKVISYATRNTLCRVCQEAVANNREPTVHDCRRNHQGSSKCMEANVAVQLFGNAVEGGVRYSTYVGDDDSTTENRLQSLVAYDIEKWSDINHASRTLGSRLYAVKSKVKGLSPAVIGYMQRCFTYCIRQNKGKESSLLEGLRSIVPHAFGEHTLCKEWCTYKQDPENYSHGDLAGGRDLQGDDLRASIEDAMKPFLTEEAAKKLAPCGSSQRNECVNSLIGLTQNEADRLTITNGTLNDLRSTITDKEFDDYVSIESLQESTENEEDTGTPNGPFVLAICDTETTGLGMECEIIQLSCLVQGKAPFNQYLLPDKKMISQSATKIHGVSVRYQNGAKQLHKNGNQLPAVSQGQGLGDFLSFIKEVGSETRVVLVAHNGNRFDFPILLRSMKEQGLLKQFLQCRPMLLDSLEVIREEKKAREECKGKSLATVYEKLFGEQFNAHDSLEDVVALGRVLHSNKLQQTLQGMVAHGYESCCQRKKVYPTQAGHFRCHEGQNKQGRPRHEHPQQFV</sequence>
<dbReference type="CDD" id="cd06127">
    <property type="entry name" value="DEDDh"/>
    <property type="match status" value="1"/>
</dbReference>
<dbReference type="InterPro" id="IPR036397">
    <property type="entry name" value="RNaseH_sf"/>
</dbReference>
<dbReference type="InterPro" id="IPR012337">
    <property type="entry name" value="RNaseH-like_sf"/>
</dbReference>
<keyword evidence="5" id="KW-0269">Exonuclease</keyword>
<evidence type="ECO:0000256" key="7">
    <source>
        <dbReference type="ARBA" id="ARBA00025769"/>
    </source>
</evidence>
<evidence type="ECO:0000259" key="8">
    <source>
        <dbReference type="SMART" id="SM00479"/>
    </source>
</evidence>
<evidence type="ECO:0000313" key="10">
    <source>
        <dbReference type="Proteomes" id="UP001159405"/>
    </source>
</evidence>
<dbReference type="InterPro" id="IPR013520">
    <property type="entry name" value="Ribonucl_H"/>
</dbReference>
<dbReference type="Pfam" id="PF22123">
    <property type="entry name" value="Exu_RNase_H_like"/>
    <property type="match status" value="1"/>
</dbReference>
<dbReference type="SUPFAM" id="SSF53098">
    <property type="entry name" value="Ribonuclease H-like"/>
    <property type="match status" value="1"/>
</dbReference>
<dbReference type="Pfam" id="PF20700">
    <property type="entry name" value="Mutator"/>
    <property type="match status" value="1"/>
</dbReference>
<evidence type="ECO:0000256" key="6">
    <source>
        <dbReference type="ARBA" id="ARBA00022842"/>
    </source>
</evidence>
<keyword evidence="10" id="KW-1185">Reference proteome</keyword>
<dbReference type="Proteomes" id="UP001159405">
    <property type="component" value="Unassembled WGS sequence"/>
</dbReference>
<evidence type="ECO:0000256" key="2">
    <source>
        <dbReference type="ARBA" id="ARBA00022722"/>
    </source>
</evidence>
<dbReference type="PANTHER" id="PTHR13058">
    <property type="entry name" value="THREE PRIME REPAIR EXONUCLEASE 1, 2"/>
    <property type="match status" value="1"/>
</dbReference>
<dbReference type="SMART" id="SM00479">
    <property type="entry name" value="EXOIII"/>
    <property type="match status" value="1"/>
</dbReference>
<dbReference type="InterPro" id="IPR049012">
    <property type="entry name" value="Mutator_transp_dom"/>
</dbReference>
<accession>A0ABN8PXM2</accession>
<keyword evidence="2" id="KW-0540">Nuclease</keyword>
<feature type="domain" description="Exonuclease" evidence="8">
    <location>
        <begin position="429"/>
        <end position="617"/>
    </location>
</feature>
<dbReference type="InterPro" id="IPR054362">
    <property type="entry name" value="Exu_RNase_H-like"/>
</dbReference>
<name>A0ABN8PXM2_9CNID</name>
<evidence type="ECO:0000256" key="3">
    <source>
        <dbReference type="ARBA" id="ARBA00022723"/>
    </source>
</evidence>
<dbReference type="Gene3D" id="3.30.420.10">
    <property type="entry name" value="Ribonuclease H-like superfamily/Ribonuclease H"/>
    <property type="match status" value="1"/>
</dbReference>
<keyword evidence="4" id="KW-0378">Hydrolase</keyword>